<organism evidence="3">
    <name type="scientific">Timema genevievae</name>
    <name type="common">Walking stick</name>
    <dbReference type="NCBI Taxonomy" id="629358"/>
    <lineage>
        <taxon>Eukaryota</taxon>
        <taxon>Metazoa</taxon>
        <taxon>Ecdysozoa</taxon>
        <taxon>Arthropoda</taxon>
        <taxon>Hexapoda</taxon>
        <taxon>Insecta</taxon>
        <taxon>Pterygota</taxon>
        <taxon>Neoptera</taxon>
        <taxon>Polyneoptera</taxon>
        <taxon>Phasmatodea</taxon>
        <taxon>Timematodea</taxon>
        <taxon>Timematoidea</taxon>
        <taxon>Timematidae</taxon>
        <taxon>Timema</taxon>
    </lineage>
</organism>
<dbReference type="EMBL" id="OE843362">
    <property type="protein sequence ID" value="CAD7602941.1"/>
    <property type="molecule type" value="Genomic_DNA"/>
</dbReference>
<evidence type="ECO:0000256" key="1">
    <source>
        <dbReference type="SAM" id="MobiDB-lite"/>
    </source>
</evidence>
<evidence type="ECO:0000313" key="3">
    <source>
        <dbReference type="EMBL" id="CAD7602941.1"/>
    </source>
</evidence>
<dbReference type="Pfam" id="PF13638">
    <property type="entry name" value="PIN_4"/>
    <property type="match status" value="1"/>
</dbReference>
<accession>A0A7R9PPI5</accession>
<evidence type="ECO:0000259" key="2">
    <source>
        <dbReference type="Pfam" id="PF13638"/>
    </source>
</evidence>
<dbReference type="InterPro" id="IPR002716">
    <property type="entry name" value="PIN_dom"/>
</dbReference>
<feature type="domain" description="PIN" evidence="2">
    <location>
        <begin position="99"/>
        <end position="290"/>
    </location>
</feature>
<feature type="region of interest" description="Disordered" evidence="1">
    <location>
        <begin position="1"/>
        <end position="24"/>
    </location>
</feature>
<sequence length="295" mass="33136">MGGWMRASQTSVDTSRLSEQGFGTSMAPSRVDDVIPKPLNKRIGDTGKSVVEGLRQLPEVVLDGRHIQVAMQSHSEHTKIVREHYLREDIWCGSNIDVLEENLLCNVIIVQTVLDEVKHRSSVVYKRLRDILANPTRKFYTFYTSVLAYVVLTDSSQLTSDGFEKLPDQVMYPYAEPYDLQKNMSLAVVTSDSQNLGIYLTVDCQKSAVSCQSAPQKIKLRCTYIERKPGEKVNDRNDRAIRVAAAWYESHLATSQPGDKKDSLNVRVILITDDYANKAKAESEGLKAATSEFNK</sequence>
<dbReference type="CDD" id="cd09862">
    <property type="entry name" value="PIN_Rrp44-like"/>
    <property type="match status" value="1"/>
</dbReference>
<reference evidence="3" key="1">
    <citation type="submission" date="2020-11" db="EMBL/GenBank/DDBJ databases">
        <authorList>
            <person name="Tran Van P."/>
        </authorList>
    </citation>
    <scope>NUCLEOTIDE SEQUENCE</scope>
</reference>
<protein>
    <recommendedName>
        <fullName evidence="2">PIN domain-containing protein</fullName>
    </recommendedName>
</protein>
<proteinExistence type="predicted"/>
<dbReference type="AlphaFoldDB" id="A0A7R9PPI5"/>
<gene>
    <name evidence="3" type="ORF">TGEB3V08_LOCUS8557</name>
</gene>
<name>A0A7R9PPI5_TIMGE</name>
<feature type="compositionally biased region" description="Polar residues" evidence="1">
    <location>
        <begin position="7"/>
        <end position="24"/>
    </location>
</feature>
<dbReference type="Gene3D" id="3.40.50.1010">
    <property type="entry name" value="5'-nuclease"/>
    <property type="match status" value="1"/>
</dbReference>